<dbReference type="InterPro" id="IPR036619">
    <property type="entry name" value="NinB_sf"/>
</dbReference>
<evidence type="ECO:0000313" key="1">
    <source>
        <dbReference type="EMBL" id="MBC5726390.1"/>
    </source>
</evidence>
<keyword evidence="2" id="KW-1185">Reference proteome</keyword>
<organism evidence="1 2">
    <name type="scientific">Agathobaculum faecis</name>
    <dbReference type="NCBI Taxonomy" id="2763013"/>
    <lineage>
        <taxon>Bacteria</taxon>
        <taxon>Bacillati</taxon>
        <taxon>Bacillota</taxon>
        <taxon>Clostridia</taxon>
        <taxon>Eubacteriales</taxon>
        <taxon>Butyricicoccaceae</taxon>
        <taxon>Agathobaculum</taxon>
    </lineage>
</organism>
<reference evidence="1" key="1">
    <citation type="submission" date="2020-08" db="EMBL/GenBank/DDBJ databases">
        <title>Genome public.</title>
        <authorList>
            <person name="Liu C."/>
            <person name="Sun Q."/>
        </authorList>
    </citation>
    <scope>NUCLEOTIDE SEQUENCE</scope>
    <source>
        <strain evidence="1">NSJ-28</strain>
    </source>
</reference>
<proteinExistence type="predicted"/>
<accession>A0A923RZL3</accession>
<sequence length="178" mass="20442">MTHEFDRARVMRDGDGNWLCLHIKNAPMARNECGQMQQGKAYQAEIRRKYNRRTGRANAYAWELMGRLAAVVGVPREMVYRGYIPDVGDNFRVVPYANEQQKELIADLWRAQGLGWVVQEAGSGMLLCYYGSSTYDTRQMGRLIDLIVQDCREQGIETAPPGDILRWINDWKPEARAV</sequence>
<dbReference type="RefSeq" id="WP_186950187.1">
    <property type="nucleotide sequence ID" value="NZ_JACOPL010000015.1"/>
</dbReference>
<dbReference type="Gene3D" id="1.10.3790.10">
    <property type="entry name" value="NinB"/>
    <property type="match status" value="1"/>
</dbReference>
<dbReference type="EMBL" id="JACOPL010000015">
    <property type="protein sequence ID" value="MBC5726390.1"/>
    <property type="molecule type" value="Genomic_DNA"/>
</dbReference>
<name>A0A923RZL3_9FIRM</name>
<dbReference type="Proteomes" id="UP000606499">
    <property type="component" value="Unassembled WGS sequence"/>
</dbReference>
<dbReference type="AlphaFoldDB" id="A0A923RZL3"/>
<evidence type="ECO:0000313" key="2">
    <source>
        <dbReference type="Proteomes" id="UP000606499"/>
    </source>
</evidence>
<protein>
    <submittedName>
        <fullName evidence="1">Uncharacterized protein</fullName>
    </submittedName>
</protein>
<comment type="caution">
    <text evidence="1">The sequence shown here is derived from an EMBL/GenBank/DDBJ whole genome shotgun (WGS) entry which is preliminary data.</text>
</comment>
<gene>
    <name evidence="1" type="ORF">H8S45_13095</name>
</gene>